<dbReference type="SMART" id="SM00886">
    <property type="entry name" value="Dabb"/>
    <property type="match status" value="1"/>
</dbReference>
<dbReference type="PROSITE" id="PS51502">
    <property type="entry name" value="S_R_A_B_BARREL"/>
    <property type="match status" value="1"/>
</dbReference>
<comment type="caution">
    <text evidence="2">The sequence shown here is derived from an EMBL/GenBank/DDBJ whole genome shotgun (WGS) entry which is preliminary data.</text>
</comment>
<evidence type="ECO:0000313" key="3">
    <source>
        <dbReference type="Proteomes" id="UP000214603"/>
    </source>
</evidence>
<protein>
    <submittedName>
        <fullName evidence="2">Stress protein</fullName>
    </submittedName>
</protein>
<accession>A0A225N2T3</accession>
<dbReference type="InterPro" id="IPR011008">
    <property type="entry name" value="Dimeric_a/b-barrel"/>
</dbReference>
<reference evidence="3" key="1">
    <citation type="submission" date="2017-06" db="EMBL/GenBank/DDBJ databases">
        <title>Herbaspirillum phytohormonus sp. nov., isolated from the root nodule of Robinia pseudoacacia in lead-zinc mine.</title>
        <authorList>
            <person name="Fan M."/>
            <person name="Lin Y."/>
        </authorList>
    </citation>
    <scope>NUCLEOTIDE SEQUENCE [LARGE SCALE GENOMIC DNA]</scope>
    <source>
        <strain evidence="3">SC-089</strain>
    </source>
</reference>
<feature type="domain" description="Stress-response A/B barrel" evidence="1">
    <location>
        <begin position="2"/>
        <end position="95"/>
    </location>
</feature>
<dbReference type="SUPFAM" id="SSF54909">
    <property type="entry name" value="Dimeric alpha+beta barrel"/>
    <property type="match status" value="1"/>
</dbReference>
<proteinExistence type="predicted"/>
<evidence type="ECO:0000259" key="1">
    <source>
        <dbReference type="PROSITE" id="PS51502"/>
    </source>
</evidence>
<dbReference type="Proteomes" id="UP000214603">
    <property type="component" value="Unassembled WGS sequence"/>
</dbReference>
<gene>
    <name evidence="2" type="ORF">CEY11_00050</name>
</gene>
<dbReference type="Pfam" id="PF07876">
    <property type="entry name" value="Dabb"/>
    <property type="match status" value="1"/>
</dbReference>
<dbReference type="AlphaFoldDB" id="A0A225N2T3"/>
<dbReference type="Gene3D" id="3.30.70.100">
    <property type="match status" value="1"/>
</dbReference>
<organism evidence="2 3">
    <name type="scientific">Candidimonas nitroreducens</name>
    <dbReference type="NCBI Taxonomy" id="683354"/>
    <lineage>
        <taxon>Bacteria</taxon>
        <taxon>Pseudomonadati</taxon>
        <taxon>Pseudomonadota</taxon>
        <taxon>Betaproteobacteria</taxon>
        <taxon>Burkholderiales</taxon>
        <taxon>Alcaligenaceae</taxon>
        <taxon>Candidimonas</taxon>
    </lineage>
</organism>
<sequence length="98" mass="11219">MLRHIVLFRRNPGGRPDHDKEQALTARMAGLGSQIPAVRKWFFAPNELQRAISWDYVLEAEVDDAQALDAYLFHPLHQALVADLKPYFEWAAVDYTAP</sequence>
<dbReference type="InterPro" id="IPR013097">
    <property type="entry name" value="Dabb"/>
</dbReference>
<dbReference type="RefSeq" id="WP_088601309.1">
    <property type="nucleotide sequence ID" value="NZ_NJIH01000001.1"/>
</dbReference>
<keyword evidence="3" id="KW-1185">Reference proteome</keyword>
<dbReference type="EMBL" id="NJIH01000001">
    <property type="protein sequence ID" value="OWT66181.1"/>
    <property type="molecule type" value="Genomic_DNA"/>
</dbReference>
<evidence type="ECO:0000313" key="2">
    <source>
        <dbReference type="EMBL" id="OWT66181.1"/>
    </source>
</evidence>
<dbReference type="OrthoDB" id="9808130at2"/>
<name>A0A225N2T3_9BURK</name>